<name>A0A0M3IBY2_ASCLU</name>
<sequence>MAKSLQQYAACECHKPEMPMNVFATHFSMVDFHEDISAIFITCRSKIQQPNSRQTLKTPKNANNSKNELRCDLEKEFRCDLEKEFRCDLEKEFRCDSEKEFRCDLEKEFRCDSEKEFRCDLEKEFRCDLENGNDE</sequence>
<dbReference type="Proteomes" id="UP000036681">
    <property type="component" value="Unplaced"/>
</dbReference>
<dbReference type="WBParaSite" id="ALUE_0001530601-mRNA-1">
    <property type="protein sequence ID" value="ALUE_0001530601-mRNA-1"/>
    <property type="gene ID" value="ALUE_0001530601"/>
</dbReference>
<protein>
    <submittedName>
        <fullName evidence="2">Uncharacterized protein</fullName>
    </submittedName>
</protein>
<evidence type="ECO:0000313" key="2">
    <source>
        <dbReference type="WBParaSite" id="ALUE_0001530601-mRNA-1"/>
    </source>
</evidence>
<keyword evidence="1" id="KW-1185">Reference proteome</keyword>
<accession>A0A0M3IBY2</accession>
<reference evidence="2" key="1">
    <citation type="submission" date="2017-02" db="UniProtKB">
        <authorList>
            <consortium name="WormBaseParasite"/>
        </authorList>
    </citation>
    <scope>IDENTIFICATION</scope>
</reference>
<proteinExistence type="predicted"/>
<evidence type="ECO:0000313" key="1">
    <source>
        <dbReference type="Proteomes" id="UP000036681"/>
    </source>
</evidence>
<organism evidence="1 2">
    <name type="scientific">Ascaris lumbricoides</name>
    <name type="common">Giant roundworm</name>
    <dbReference type="NCBI Taxonomy" id="6252"/>
    <lineage>
        <taxon>Eukaryota</taxon>
        <taxon>Metazoa</taxon>
        <taxon>Ecdysozoa</taxon>
        <taxon>Nematoda</taxon>
        <taxon>Chromadorea</taxon>
        <taxon>Rhabditida</taxon>
        <taxon>Spirurina</taxon>
        <taxon>Ascaridomorpha</taxon>
        <taxon>Ascaridoidea</taxon>
        <taxon>Ascarididae</taxon>
        <taxon>Ascaris</taxon>
    </lineage>
</organism>
<dbReference type="AlphaFoldDB" id="A0A0M3IBY2"/>